<organism evidence="1 3">
    <name type="scientific">Puccinia graminis f. sp. tritici</name>
    <dbReference type="NCBI Taxonomy" id="56615"/>
    <lineage>
        <taxon>Eukaryota</taxon>
        <taxon>Fungi</taxon>
        <taxon>Dikarya</taxon>
        <taxon>Basidiomycota</taxon>
        <taxon>Pucciniomycotina</taxon>
        <taxon>Pucciniomycetes</taxon>
        <taxon>Pucciniales</taxon>
        <taxon>Pucciniaceae</taxon>
        <taxon>Puccinia</taxon>
    </lineage>
</organism>
<evidence type="ECO:0000313" key="1">
    <source>
        <dbReference type="EMBL" id="KAA1096143.1"/>
    </source>
</evidence>
<dbReference type="Proteomes" id="UP000325313">
    <property type="component" value="Unassembled WGS sequence"/>
</dbReference>
<evidence type="ECO:0000313" key="3">
    <source>
        <dbReference type="Proteomes" id="UP000324748"/>
    </source>
</evidence>
<comment type="caution">
    <text evidence="1">The sequence shown here is derived from an EMBL/GenBank/DDBJ whole genome shotgun (WGS) entry which is preliminary data.</text>
</comment>
<evidence type="ECO:0000313" key="2">
    <source>
        <dbReference type="EMBL" id="KAA1104895.1"/>
    </source>
</evidence>
<keyword evidence="3" id="KW-1185">Reference proteome</keyword>
<evidence type="ECO:0000313" key="4">
    <source>
        <dbReference type="Proteomes" id="UP000325313"/>
    </source>
</evidence>
<gene>
    <name evidence="1" type="ORF">PGT21_006125</name>
    <name evidence="2" type="ORF">PGTUg99_007882</name>
</gene>
<sequence length="68" mass="7791">MYTPTEREGSTNNWLSTFEQYEKPISSKPTPTRPTSMEFFVRLNLLLYSASSCEDLPRGNLAESLDNK</sequence>
<dbReference type="Proteomes" id="UP000324748">
    <property type="component" value="Unassembled WGS sequence"/>
</dbReference>
<dbReference type="EMBL" id="VSWC01000067">
    <property type="protein sequence ID" value="KAA1096143.1"/>
    <property type="molecule type" value="Genomic_DNA"/>
</dbReference>
<protein>
    <submittedName>
        <fullName evidence="1">Uncharacterized protein</fullName>
    </submittedName>
</protein>
<dbReference type="EMBL" id="VDEP01000315">
    <property type="protein sequence ID" value="KAA1104895.1"/>
    <property type="molecule type" value="Genomic_DNA"/>
</dbReference>
<reference evidence="3 4" key="1">
    <citation type="submission" date="2019-05" db="EMBL/GenBank/DDBJ databases">
        <title>Emergence of the Ug99 lineage of the wheat stem rust pathogen through somatic hybridization.</title>
        <authorList>
            <person name="Li F."/>
            <person name="Upadhyaya N.M."/>
            <person name="Sperschneider J."/>
            <person name="Matny O."/>
            <person name="Nguyen-Phuc H."/>
            <person name="Mago R."/>
            <person name="Raley C."/>
            <person name="Miller M.E."/>
            <person name="Silverstein K.A.T."/>
            <person name="Henningsen E."/>
            <person name="Hirsch C.D."/>
            <person name="Visser B."/>
            <person name="Pretorius Z.A."/>
            <person name="Steffenson B.J."/>
            <person name="Schwessinger B."/>
            <person name="Dodds P.N."/>
            <person name="Figueroa M."/>
        </authorList>
    </citation>
    <scope>NUCLEOTIDE SEQUENCE [LARGE SCALE GENOMIC DNA]</scope>
    <source>
        <strain evidence="1">21-0</strain>
        <strain evidence="2 4">Ug99</strain>
    </source>
</reference>
<proteinExistence type="predicted"/>
<name>A0A5B0P4Y0_PUCGR</name>
<dbReference type="AlphaFoldDB" id="A0A5B0P4Y0"/>
<accession>A0A5B0P4Y0</accession>